<accession>A0A6I3S318</accession>
<dbReference type="HAMAP" id="MF_00171">
    <property type="entry name" value="TruA"/>
    <property type="match status" value="1"/>
</dbReference>
<evidence type="ECO:0000256" key="6">
    <source>
        <dbReference type="PIRSR" id="PIRSR001430-2"/>
    </source>
</evidence>
<dbReference type="InterPro" id="IPR020097">
    <property type="entry name" value="PsdUridine_synth_TruA_a/b_dom"/>
</dbReference>
<evidence type="ECO:0000256" key="1">
    <source>
        <dbReference type="ARBA" id="ARBA00009375"/>
    </source>
</evidence>
<feature type="domain" description="Pseudouridine synthase I TruA alpha/beta" evidence="8">
    <location>
        <begin position="8"/>
        <end position="102"/>
    </location>
</feature>
<dbReference type="PANTHER" id="PTHR11142:SF0">
    <property type="entry name" value="TRNA PSEUDOURIDINE SYNTHASE-LIKE 1"/>
    <property type="match status" value="1"/>
</dbReference>
<comment type="caution">
    <text evidence="9">The sequence shown here is derived from an EMBL/GenBank/DDBJ whole genome shotgun (WGS) entry which is preliminary data.</text>
</comment>
<feature type="domain" description="Pseudouridine synthase I TruA alpha/beta" evidence="8">
    <location>
        <begin position="144"/>
        <end position="244"/>
    </location>
</feature>
<reference evidence="9 10" key="1">
    <citation type="journal article" date="2019" name="Nat. Med.">
        <title>A library of human gut bacterial isolates paired with longitudinal multiomics data enables mechanistic microbiome research.</title>
        <authorList>
            <person name="Poyet M."/>
            <person name="Groussin M."/>
            <person name="Gibbons S.M."/>
            <person name="Avila-Pacheco J."/>
            <person name="Jiang X."/>
            <person name="Kearney S.M."/>
            <person name="Perrotta A.R."/>
            <person name="Berdy B."/>
            <person name="Zhao S."/>
            <person name="Lieberman T.D."/>
            <person name="Swanson P.K."/>
            <person name="Smith M."/>
            <person name="Roesemann S."/>
            <person name="Alexander J.E."/>
            <person name="Rich S.A."/>
            <person name="Livny J."/>
            <person name="Vlamakis H."/>
            <person name="Clish C."/>
            <person name="Bullock K."/>
            <person name="Deik A."/>
            <person name="Scott J."/>
            <person name="Pierce K.A."/>
            <person name="Xavier R.J."/>
            <person name="Alm E.J."/>
        </authorList>
    </citation>
    <scope>NUCLEOTIDE SEQUENCE [LARGE SCALE GENOMIC DNA]</scope>
    <source>
        <strain evidence="9 10">BIOML-A2</strain>
    </source>
</reference>
<dbReference type="InterPro" id="IPR001406">
    <property type="entry name" value="PsdUridine_synth_TruA"/>
</dbReference>
<comment type="similarity">
    <text evidence="1 4 7">Belongs to the tRNA pseudouridine synthase TruA family.</text>
</comment>
<comment type="function">
    <text evidence="4">Formation of pseudouridine at positions 38, 39 and 40 in the anticodon stem and loop of transfer RNAs.</text>
</comment>
<evidence type="ECO:0000256" key="3">
    <source>
        <dbReference type="ARBA" id="ARBA00023235"/>
    </source>
</evidence>
<protein>
    <recommendedName>
        <fullName evidence="4">tRNA pseudouridine synthase A</fullName>
        <ecNumber evidence="4">5.4.99.12</ecNumber>
    </recommendedName>
    <alternativeName>
        <fullName evidence="4">tRNA pseudouridine(38-40) synthase</fullName>
    </alternativeName>
    <alternativeName>
        <fullName evidence="4">tRNA pseudouridylate synthase I</fullName>
    </alternativeName>
    <alternativeName>
        <fullName evidence="4">tRNA-uridine isomerase I</fullName>
    </alternativeName>
</protein>
<dbReference type="NCBIfam" id="TIGR00071">
    <property type="entry name" value="hisT_truA"/>
    <property type="match status" value="1"/>
</dbReference>
<evidence type="ECO:0000259" key="8">
    <source>
        <dbReference type="Pfam" id="PF01416"/>
    </source>
</evidence>
<evidence type="ECO:0000313" key="10">
    <source>
        <dbReference type="Proteomes" id="UP000462362"/>
    </source>
</evidence>
<sequence length="259" mass="28780">MRVALGLEYDGRSFEGWQTQPSGQTVQDYLEAAVVQFTGEKVKAVCAGRTDANVHATGQVIHLDTGADRKEISWVRGLNSYLPTECAVRWAKVVPDEFHARFSACSRTYEYWIVNEPVRSPILSGRTGWVFRPLNEKNMEAAGQFLVGEHDFSSFRAAGCQSKTPVKNIEYLHVIRLGRFIKIRVKANAFLYHMVRNIVGCLVYVGTGARSVDWMGEVLEAKSRQAAAPTFYPTGLYLTGVGYPEIFGLPQHGASPFPG</sequence>
<keyword evidence="2 4" id="KW-0819">tRNA processing</keyword>
<feature type="active site" description="Nucleophile" evidence="4 5">
    <location>
        <position position="51"/>
    </location>
</feature>
<dbReference type="AlphaFoldDB" id="A0A6I3S318"/>
<dbReference type="PANTHER" id="PTHR11142">
    <property type="entry name" value="PSEUDOURIDYLATE SYNTHASE"/>
    <property type="match status" value="1"/>
</dbReference>
<evidence type="ECO:0000256" key="4">
    <source>
        <dbReference type="HAMAP-Rule" id="MF_00171"/>
    </source>
</evidence>
<comment type="subunit">
    <text evidence="4">Homodimer.</text>
</comment>
<dbReference type="FunFam" id="3.30.70.580:FF:000001">
    <property type="entry name" value="tRNA pseudouridine synthase A"/>
    <property type="match status" value="1"/>
</dbReference>
<dbReference type="PIRSF" id="PIRSF001430">
    <property type="entry name" value="tRNA_psdUrid_synth"/>
    <property type="match status" value="1"/>
</dbReference>
<dbReference type="EC" id="5.4.99.12" evidence="4"/>
<evidence type="ECO:0000256" key="5">
    <source>
        <dbReference type="PIRSR" id="PIRSR001430-1"/>
    </source>
</evidence>
<dbReference type="EMBL" id="WNCL01000050">
    <property type="protein sequence ID" value="MTU44165.1"/>
    <property type="molecule type" value="Genomic_DNA"/>
</dbReference>
<name>A0A6I3S318_9BURK</name>
<comment type="catalytic activity">
    <reaction evidence="4 7">
        <text>uridine(38/39/40) in tRNA = pseudouridine(38/39/40) in tRNA</text>
        <dbReference type="Rhea" id="RHEA:22376"/>
        <dbReference type="Rhea" id="RHEA-COMP:10085"/>
        <dbReference type="Rhea" id="RHEA-COMP:10087"/>
        <dbReference type="ChEBI" id="CHEBI:65314"/>
        <dbReference type="ChEBI" id="CHEBI:65315"/>
        <dbReference type="EC" id="5.4.99.12"/>
    </reaction>
</comment>
<dbReference type="GO" id="GO:0160147">
    <property type="term" value="F:tRNA pseudouridine(38-40) synthase activity"/>
    <property type="evidence" value="ECO:0007669"/>
    <property type="project" value="UniProtKB-EC"/>
</dbReference>
<dbReference type="InterPro" id="IPR020095">
    <property type="entry name" value="PsdUridine_synth_TruA_C"/>
</dbReference>
<evidence type="ECO:0000256" key="2">
    <source>
        <dbReference type="ARBA" id="ARBA00022694"/>
    </source>
</evidence>
<gene>
    <name evidence="4 9" type="primary">truA</name>
    <name evidence="9" type="ORF">GMD42_11265</name>
</gene>
<dbReference type="SUPFAM" id="SSF55120">
    <property type="entry name" value="Pseudouridine synthase"/>
    <property type="match status" value="1"/>
</dbReference>
<evidence type="ECO:0000256" key="7">
    <source>
        <dbReference type="RuleBase" id="RU003792"/>
    </source>
</evidence>
<dbReference type="Proteomes" id="UP000462362">
    <property type="component" value="Unassembled WGS sequence"/>
</dbReference>
<dbReference type="InterPro" id="IPR020103">
    <property type="entry name" value="PsdUridine_synth_cat_dom_sf"/>
</dbReference>
<dbReference type="InterPro" id="IPR020094">
    <property type="entry name" value="TruA/RsuA/RluB/E/F_N"/>
</dbReference>
<proteinExistence type="inferred from homology"/>
<organism evidence="9 10">
    <name type="scientific">Parasutterella excrementihominis</name>
    <dbReference type="NCBI Taxonomy" id="487175"/>
    <lineage>
        <taxon>Bacteria</taxon>
        <taxon>Pseudomonadati</taxon>
        <taxon>Pseudomonadota</taxon>
        <taxon>Betaproteobacteria</taxon>
        <taxon>Burkholderiales</taxon>
        <taxon>Sutterellaceae</taxon>
        <taxon>Parasutterella</taxon>
    </lineage>
</organism>
<dbReference type="Gene3D" id="3.30.70.580">
    <property type="entry name" value="Pseudouridine synthase I, catalytic domain, N-terminal subdomain"/>
    <property type="match status" value="1"/>
</dbReference>
<dbReference type="CDD" id="cd02570">
    <property type="entry name" value="PseudoU_synth_EcTruA"/>
    <property type="match status" value="1"/>
</dbReference>
<evidence type="ECO:0000313" key="9">
    <source>
        <dbReference type="EMBL" id="MTU44165.1"/>
    </source>
</evidence>
<dbReference type="GO" id="GO:0003723">
    <property type="term" value="F:RNA binding"/>
    <property type="evidence" value="ECO:0007669"/>
    <property type="project" value="InterPro"/>
</dbReference>
<comment type="caution">
    <text evidence="4">Lacks conserved residue(s) required for the propagation of feature annotation.</text>
</comment>
<dbReference type="RefSeq" id="WP_008811075.1">
    <property type="nucleotide sequence ID" value="NZ_CAJUON010000011.1"/>
</dbReference>
<dbReference type="Pfam" id="PF01416">
    <property type="entry name" value="PseudoU_synth_1"/>
    <property type="match status" value="2"/>
</dbReference>
<dbReference type="GO" id="GO:0031119">
    <property type="term" value="P:tRNA pseudouridine synthesis"/>
    <property type="evidence" value="ECO:0007669"/>
    <property type="project" value="UniProtKB-UniRule"/>
</dbReference>
<keyword evidence="3 4" id="KW-0413">Isomerase</keyword>
<dbReference type="Gene3D" id="3.30.70.660">
    <property type="entry name" value="Pseudouridine synthase I, catalytic domain, C-terminal subdomain"/>
    <property type="match status" value="1"/>
</dbReference>
<feature type="binding site" evidence="4 6">
    <location>
        <position position="109"/>
    </location>
    <ligand>
        <name>substrate</name>
    </ligand>
</feature>